<evidence type="ECO:0000313" key="3">
    <source>
        <dbReference type="Proteomes" id="UP000515804"/>
    </source>
</evidence>
<dbReference type="KEGG" id="tcn:H9L16_13565"/>
<feature type="transmembrane region" description="Helical" evidence="1">
    <location>
        <begin position="60"/>
        <end position="82"/>
    </location>
</feature>
<gene>
    <name evidence="2" type="ORF">H9L16_13565</name>
</gene>
<feature type="transmembrane region" description="Helical" evidence="1">
    <location>
        <begin position="181"/>
        <end position="201"/>
    </location>
</feature>
<dbReference type="InterPro" id="IPR025495">
    <property type="entry name" value="DUF4386"/>
</dbReference>
<feature type="transmembrane region" description="Helical" evidence="1">
    <location>
        <begin position="91"/>
        <end position="111"/>
    </location>
</feature>
<organism evidence="2 3">
    <name type="scientific">Thermomonas carbonis</name>
    <dbReference type="NCBI Taxonomy" id="1463158"/>
    <lineage>
        <taxon>Bacteria</taxon>
        <taxon>Pseudomonadati</taxon>
        <taxon>Pseudomonadota</taxon>
        <taxon>Gammaproteobacteria</taxon>
        <taxon>Lysobacterales</taxon>
        <taxon>Lysobacteraceae</taxon>
        <taxon>Thermomonas</taxon>
    </lineage>
</organism>
<reference evidence="2 3" key="1">
    <citation type="submission" date="2020-08" db="EMBL/GenBank/DDBJ databases">
        <title>Genome sequence of Thermomonas carbonis KCTC 42013T.</title>
        <authorList>
            <person name="Hyun D.-W."/>
            <person name="Bae J.-W."/>
        </authorList>
    </citation>
    <scope>NUCLEOTIDE SEQUENCE [LARGE SCALE GENOMIC DNA]</scope>
    <source>
        <strain evidence="2 3">KCTC 42013</strain>
    </source>
</reference>
<keyword evidence="1" id="KW-0812">Transmembrane</keyword>
<protein>
    <submittedName>
        <fullName evidence="2">DUF4386 domain-containing protein</fullName>
    </submittedName>
</protein>
<accession>A0A7G9SP99</accession>
<name>A0A7G9SP99_9GAMM</name>
<dbReference type="AlphaFoldDB" id="A0A7G9SP99"/>
<keyword evidence="1" id="KW-0472">Membrane</keyword>
<dbReference type="EMBL" id="CP060719">
    <property type="protein sequence ID" value="QNN69674.1"/>
    <property type="molecule type" value="Genomic_DNA"/>
</dbReference>
<keyword evidence="1" id="KW-1133">Transmembrane helix</keyword>
<feature type="transmembrane region" description="Helical" evidence="1">
    <location>
        <begin position="145"/>
        <end position="169"/>
    </location>
</feature>
<sequence>MNAGAGDSGGLKGQARFAGLLYLIVVATGIFSLGYVPSQINAAQDWPATMGNIVAHESLFRWGIAAFLIKQVAFLLLPLLLYRVLGDADRIAAIAMVAFAVISVPLALVALGHKLDALSLLTDPVLANTIAPAQLQAMAVQALDAYGNALVATRLFWGLWLLPFGWLVLKSERMPKALGIMLVLGCLGYLVDVFGGLLAPAYADSMIASVAMLPASIGEIGACFWLLLFGARKPRDA</sequence>
<dbReference type="RefSeq" id="WP_187552191.1">
    <property type="nucleotide sequence ID" value="NZ_BMZL01000001.1"/>
</dbReference>
<feature type="transmembrane region" description="Helical" evidence="1">
    <location>
        <begin position="207"/>
        <end position="229"/>
    </location>
</feature>
<evidence type="ECO:0000313" key="2">
    <source>
        <dbReference type="EMBL" id="QNN69674.1"/>
    </source>
</evidence>
<proteinExistence type="predicted"/>
<feature type="transmembrane region" description="Helical" evidence="1">
    <location>
        <begin position="20"/>
        <end position="40"/>
    </location>
</feature>
<keyword evidence="3" id="KW-1185">Reference proteome</keyword>
<evidence type="ECO:0000256" key="1">
    <source>
        <dbReference type="SAM" id="Phobius"/>
    </source>
</evidence>
<dbReference type="Proteomes" id="UP000515804">
    <property type="component" value="Chromosome"/>
</dbReference>
<dbReference type="Pfam" id="PF14329">
    <property type="entry name" value="DUF4386"/>
    <property type="match status" value="1"/>
</dbReference>